<dbReference type="Pfam" id="PF05675">
    <property type="entry name" value="DUF817"/>
    <property type="match status" value="1"/>
</dbReference>
<feature type="transmembrane region" description="Helical" evidence="1">
    <location>
        <begin position="194"/>
        <end position="211"/>
    </location>
</feature>
<sequence>MTRAPSPLGHPGRYAPWLAGAHQRARRLLARLPWPLREFLVFGFKQAWASLFGAIMLALIIVTKLVWSPDWPVHRYDALFAAAILVQVAFVLLKLEELEEAKIIFLFHVVGTVMEIFKTHVGSWTYPEAAVLRIGGVPLFTGFMYASVGSYMVRVIRLFDMRFAHYPPFWTTALLAGLIYVNFFTHHYVVDGRYVLFVAAFVIYGRSRIYFTVDAVPRWMPLLLACFLTSFFIWIAENIGTATNTWRYAGQGDWQLVSLAKMGSWFLLLIISFVLVTIVHPPRPPDAAGGKVPPVTPDFADAGISAKNGAVAGEER</sequence>
<keyword evidence="1" id="KW-0472">Membrane</keyword>
<keyword evidence="1" id="KW-1133">Transmembrane helix</keyword>
<organism evidence="2 3">
    <name type="scientific">Chelatococcus caeni</name>
    <dbReference type="NCBI Taxonomy" id="1348468"/>
    <lineage>
        <taxon>Bacteria</taxon>
        <taxon>Pseudomonadati</taxon>
        <taxon>Pseudomonadota</taxon>
        <taxon>Alphaproteobacteria</taxon>
        <taxon>Hyphomicrobiales</taxon>
        <taxon>Chelatococcaceae</taxon>
        <taxon>Chelatococcus</taxon>
    </lineage>
</organism>
<feature type="transmembrane region" description="Helical" evidence="1">
    <location>
        <begin position="169"/>
        <end position="188"/>
    </location>
</feature>
<dbReference type="Proteomes" id="UP000577362">
    <property type="component" value="Unassembled WGS sequence"/>
</dbReference>
<dbReference type="RefSeq" id="WP_183316556.1">
    <property type="nucleotide sequence ID" value="NZ_JACIEN010000002.1"/>
</dbReference>
<evidence type="ECO:0000313" key="2">
    <source>
        <dbReference type="EMBL" id="MBB4017076.1"/>
    </source>
</evidence>
<proteinExistence type="predicted"/>
<evidence type="ECO:0000313" key="3">
    <source>
        <dbReference type="Proteomes" id="UP000577362"/>
    </source>
</evidence>
<feature type="transmembrane region" description="Helical" evidence="1">
    <location>
        <begin position="218"/>
        <end position="236"/>
    </location>
</feature>
<evidence type="ECO:0000256" key="1">
    <source>
        <dbReference type="SAM" id="Phobius"/>
    </source>
</evidence>
<feature type="transmembrane region" description="Helical" evidence="1">
    <location>
        <begin position="105"/>
        <end position="124"/>
    </location>
</feature>
<dbReference type="AlphaFoldDB" id="A0A840C298"/>
<name>A0A840C298_9HYPH</name>
<reference evidence="2 3" key="1">
    <citation type="submission" date="2020-08" db="EMBL/GenBank/DDBJ databases">
        <title>Genomic Encyclopedia of Type Strains, Phase IV (KMG-IV): sequencing the most valuable type-strain genomes for metagenomic binning, comparative biology and taxonomic classification.</title>
        <authorList>
            <person name="Goeker M."/>
        </authorList>
    </citation>
    <scope>NUCLEOTIDE SEQUENCE [LARGE SCALE GENOMIC DNA]</scope>
    <source>
        <strain evidence="2 3">DSM 103737</strain>
    </source>
</reference>
<dbReference type="InterPro" id="IPR008535">
    <property type="entry name" value="DUF817"/>
</dbReference>
<feature type="transmembrane region" description="Helical" evidence="1">
    <location>
        <begin position="256"/>
        <end position="279"/>
    </location>
</feature>
<protein>
    <submittedName>
        <fullName evidence="2">Uncharacterized membrane protein YoaT (DUF817 family)</fullName>
    </submittedName>
</protein>
<comment type="caution">
    <text evidence="2">The sequence shown here is derived from an EMBL/GenBank/DDBJ whole genome shotgun (WGS) entry which is preliminary data.</text>
</comment>
<gene>
    <name evidence="2" type="ORF">GGR16_002105</name>
</gene>
<feature type="transmembrane region" description="Helical" evidence="1">
    <location>
        <begin position="47"/>
        <end position="67"/>
    </location>
</feature>
<feature type="transmembrane region" description="Helical" evidence="1">
    <location>
        <begin position="73"/>
        <end position="93"/>
    </location>
</feature>
<keyword evidence="1" id="KW-0812">Transmembrane</keyword>
<feature type="transmembrane region" description="Helical" evidence="1">
    <location>
        <begin position="130"/>
        <end position="148"/>
    </location>
</feature>
<dbReference type="EMBL" id="JACIEN010000002">
    <property type="protein sequence ID" value="MBB4017076.1"/>
    <property type="molecule type" value="Genomic_DNA"/>
</dbReference>
<accession>A0A840C298</accession>
<keyword evidence="3" id="KW-1185">Reference proteome</keyword>